<evidence type="ECO:0000259" key="3">
    <source>
        <dbReference type="Pfam" id="PF22818"/>
    </source>
</evidence>
<dbReference type="AlphaFoldDB" id="A4X8N9"/>
<evidence type="ECO:0000256" key="2">
    <source>
        <dbReference type="ARBA" id="ARBA00023239"/>
    </source>
</evidence>
<dbReference type="PANTHER" id="PTHR30272">
    <property type="entry name" value="3-HYDROXYACYL-[ACYL-CARRIER-PROTEIN] DEHYDRATASE"/>
    <property type="match status" value="1"/>
</dbReference>
<feature type="domain" description="ApeI dehydratase-like" evidence="3">
    <location>
        <begin position="38"/>
        <end position="111"/>
    </location>
</feature>
<dbReference type="InterPro" id="IPR013114">
    <property type="entry name" value="FabA_FabZ"/>
</dbReference>
<organism evidence="4 5">
    <name type="scientific">Salinispora tropica (strain ATCC BAA-916 / DSM 44818 / JCM 13857 / NBRC 105044 / CNB-440)</name>
    <dbReference type="NCBI Taxonomy" id="369723"/>
    <lineage>
        <taxon>Bacteria</taxon>
        <taxon>Bacillati</taxon>
        <taxon>Actinomycetota</taxon>
        <taxon>Actinomycetes</taxon>
        <taxon>Micromonosporales</taxon>
        <taxon>Micromonosporaceae</taxon>
        <taxon>Salinispora</taxon>
    </lineage>
</organism>
<evidence type="ECO:0000313" key="4">
    <source>
        <dbReference type="EMBL" id="ABP55239.1"/>
    </source>
</evidence>
<dbReference type="InterPro" id="IPR029069">
    <property type="entry name" value="HotDog_dom_sf"/>
</dbReference>
<dbReference type="PATRIC" id="fig|369723.5.peg.2883"/>
<reference evidence="5" key="1">
    <citation type="journal article" date="2007" name="Proc. Natl. Acad. Sci. U.S.A.">
        <title>Genome sequencing reveals complex secondary metabolome in the marine actinomycete Salinispora tropica.</title>
        <authorList>
            <person name="Udwary D.W."/>
            <person name="Zeigler L."/>
            <person name="Asolkar R.N."/>
            <person name="Singan V."/>
            <person name="Lapidus A."/>
            <person name="Fenical W."/>
            <person name="Jensen P.R."/>
            <person name="Moore B.S."/>
        </authorList>
    </citation>
    <scope>NUCLEOTIDE SEQUENCE [LARGE SCALE GENOMIC DNA]</scope>
    <source>
        <strain evidence="5">ATCC BAA-916 / DSM 44818 / CNB-440</strain>
    </source>
</reference>
<accession>A4X8N9</accession>
<dbReference type="SUPFAM" id="SSF54637">
    <property type="entry name" value="Thioesterase/thiol ester dehydrase-isomerase"/>
    <property type="match status" value="1"/>
</dbReference>
<dbReference type="HOGENOM" id="CLU_078912_4_0_11"/>
<keyword evidence="5" id="KW-1185">Reference proteome</keyword>
<dbReference type="PANTHER" id="PTHR30272:SF1">
    <property type="entry name" value="3-HYDROXYACYL-[ACYL-CARRIER-PROTEIN] DEHYDRATASE"/>
    <property type="match status" value="1"/>
</dbReference>
<comment type="similarity">
    <text evidence="1">Belongs to the thioester dehydratase family. FabZ subfamily.</text>
</comment>
<dbReference type="GO" id="GO:0016829">
    <property type="term" value="F:lyase activity"/>
    <property type="evidence" value="ECO:0007669"/>
    <property type="project" value="UniProtKB-KW"/>
</dbReference>
<dbReference type="Pfam" id="PF22818">
    <property type="entry name" value="ApeI-like"/>
    <property type="match status" value="1"/>
</dbReference>
<dbReference type="EMBL" id="CP000667">
    <property type="protein sequence ID" value="ABP55239.1"/>
    <property type="molecule type" value="Genomic_DNA"/>
</dbReference>
<evidence type="ECO:0000256" key="1">
    <source>
        <dbReference type="ARBA" id="ARBA00009174"/>
    </source>
</evidence>
<evidence type="ECO:0000313" key="5">
    <source>
        <dbReference type="Proteomes" id="UP000000235"/>
    </source>
</evidence>
<proteinExistence type="inferred from homology"/>
<dbReference type="STRING" id="369723.Strop_2798"/>
<dbReference type="KEGG" id="stp:Strop_2798"/>
<name>A4X8N9_SALTO</name>
<dbReference type="RefSeq" id="WP_012014020.1">
    <property type="nucleotide sequence ID" value="NC_009380.1"/>
</dbReference>
<dbReference type="eggNOG" id="COG0764">
    <property type="taxonomic scope" value="Bacteria"/>
</dbReference>
<dbReference type="Gene3D" id="3.10.129.10">
    <property type="entry name" value="Hotdog Thioesterase"/>
    <property type="match status" value="1"/>
</dbReference>
<dbReference type="InterPro" id="IPR054545">
    <property type="entry name" value="ApeI-like"/>
</dbReference>
<sequence>MSAPTTTRPCPPGAAPLAAFDDLQVGADGPQVDVVVGVPIRADDPNLCGHFPGFPVFPGVFVIEALAQAVDVALRAPGQPRLRLVSVDAVRFLAPLLPPDRLTLHVVATAEGPDGWSVRASGCRADEITAVTIRARFGGSDA</sequence>
<dbReference type="Proteomes" id="UP000000235">
    <property type="component" value="Chromosome"/>
</dbReference>
<keyword evidence="2" id="KW-0456">Lyase</keyword>
<protein>
    <submittedName>
        <fullName evidence="4">Beta-hydroxyacyl-(Acyl-carrier-protein) dehydratase, FabA/FabZ</fullName>
    </submittedName>
</protein>
<gene>
    <name evidence="4" type="ordered locus">Strop_2798</name>
</gene>